<dbReference type="PRINTS" id="PR00173">
    <property type="entry name" value="EDTRNSPORT"/>
</dbReference>
<protein>
    <recommendedName>
        <fullName evidence="6">Amino acid transporter</fullName>
    </recommendedName>
</protein>
<keyword evidence="5 6" id="KW-0472">Membrane</keyword>
<feature type="transmembrane region" description="Helical" evidence="6">
    <location>
        <begin position="446"/>
        <end position="468"/>
    </location>
</feature>
<dbReference type="GO" id="GO:0015175">
    <property type="term" value="F:neutral L-amino acid transmembrane transporter activity"/>
    <property type="evidence" value="ECO:0007669"/>
    <property type="project" value="TreeGrafter"/>
</dbReference>
<feature type="transmembrane region" description="Helical" evidence="6">
    <location>
        <begin position="386"/>
        <end position="411"/>
    </location>
</feature>
<feature type="transmembrane region" description="Helical" evidence="6">
    <location>
        <begin position="241"/>
        <end position="260"/>
    </location>
</feature>
<dbReference type="Ensembl" id="ENSMAMT00000008055.2">
    <property type="protein sequence ID" value="ENSMAMP00000007841.2"/>
    <property type="gene ID" value="ENSMAMG00000005160.2"/>
</dbReference>
<dbReference type="Pfam" id="PF00375">
    <property type="entry name" value="SDF"/>
    <property type="match status" value="1"/>
</dbReference>
<evidence type="ECO:0000256" key="2">
    <source>
        <dbReference type="ARBA" id="ARBA00022448"/>
    </source>
</evidence>
<dbReference type="STRING" id="205130.ENSMAMP00000007841"/>
<dbReference type="InterPro" id="IPR036458">
    <property type="entry name" value="Na:dicarbo_symporter_sf"/>
</dbReference>
<reference evidence="7" key="2">
    <citation type="submission" date="2025-09" db="UniProtKB">
        <authorList>
            <consortium name="Ensembl"/>
        </authorList>
    </citation>
    <scope>IDENTIFICATION</scope>
</reference>
<evidence type="ECO:0000256" key="1">
    <source>
        <dbReference type="ARBA" id="ARBA00004141"/>
    </source>
</evidence>
<evidence type="ECO:0000256" key="3">
    <source>
        <dbReference type="ARBA" id="ARBA00022692"/>
    </source>
</evidence>
<evidence type="ECO:0000313" key="8">
    <source>
        <dbReference type="Proteomes" id="UP000261640"/>
    </source>
</evidence>
<keyword evidence="3 6" id="KW-0812">Transmembrane</keyword>
<feature type="transmembrane region" description="Helical" evidence="6">
    <location>
        <begin position="128"/>
        <end position="150"/>
    </location>
</feature>
<accession>A0A3Q3LDM9</accession>
<evidence type="ECO:0000256" key="4">
    <source>
        <dbReference type="ARBA" id="ARBA00022989"/>
    </source>
</evidence>
<dbReference type="GeneTree" id="ENSGT00940000155464"/>
<evidence type="ECO:0000256" key="5">
    <source>
        <dbReference type="ARBA" id="ARBA00023136"/>
    </source>
</evidence>
<feature type="transmembrane region" description="Helical" evidence="6">
    <location>
        <begin position="314"/>
        <end position="339"/>
    </location>
</feature>
<dbReference type="GO" id="GO:0005313">
    <property type="term" value="F:L-glutamate transmembrane transporter activity"/>
    <property type="evidence" value="ECO:0007669"/>
    <property type="project" value="TreeGrafter"/>
</dbReference>
<dbReference type="InParanoid" id="A0A3Q3LDM9"/>
<feature type="transmembrane region" description="Helical" evidence="6">
    <location>
        <begin position="423"/>
        <end position="440"/>
    </location>
</feature>
<name>A0A3Q3LDM9_9TELE</name>
<dbReference type="InterPro" id="IPR001991">
    <property type="entry name" value="Na-dicarboxylate_symporter"/>
</dbReference>
<organism evidence="7 8">
    <name type="scientific">Mastacembelus armatus</name>
    <name type="common">zig-zag eel</name>
    <dbReference type="NCBI Taxonomy" id="205130"/>
    <lineage>
        <taxon>Eukaryota</taxon>
        <taxon>Metazoa</taxon>
        <taxon>Chordata</taxon>
        <taxon>Craniata</taxon>
        <taxon>Vertebrata</taxon>
        <taxon>Euteleostomi</taxon>
        <taxon>Actinopterygii</taxon>
        <taxon>Neopterygii</taxon>
        <taxon>Teleostei</taxon>
        <taxon>Neoteleostei</taxon>
        <taxon>Acanthomorphata</taxon>
        <taxon>Anabantaria</taxon>
        <taxon>Synbranchiformes</taxon>
        <taxon>Mastacembelidae</taxon>
        <taxon>Mastacembelus</taxon>
    </lineage>
</organism>
<proteinExistence type="inferred from homology"/>
<dbReference type="Proteomes" id="UP000261640">
    <property type="component" value="Unplaced"/>
</dbReference>
<dbReference type="SUPFAM" id="SSF118215">
    <property type="entry name" value="Proton glutamate symport protein"/>
    <property type="match status" value="1"/>
</dbReference>
<keyword evidence="8" id="KW-1185">Reference proteome</keyword>
<feature type="transmembrane region" description="Helical" evidence="6">
    <location>
        <begin position="54"/>
        <end position="73"/>
    </location>
</feature>
<evidence type="ECO:0000313" key="7">
    <source>
        <dbReference type="Ensembl" id="ENSMAMP00000007841.2"/>
    </source>
</evidence>
<feature type="transmembrane region" description="Helical" evidence="6">
    <location>
        <begin position="93"/>
        <end position="116"/>
    </location>
</feature>
<dbReference type="InterPro" id="IPR050746">
    <property type="entry name" value="DAACS"/>
</dbReference>
<dbReference type="Gene3D" id="1.10.3860.10">
    <property type="entry name" value="Sodium:dicarboxylate symporter"/>
    <property type="match status" value="1"/>
</dbReference>
<dbReference type="GO" id="GO:0005886">
    <property type="term" value="C:plasma membrane"/>
    <property type="evidence" value="ECO:0007669"/>
    <property type="project" value="TreeGrafter"/>
</dbReference>
<comment type="similarity">
    <text evidence="6">Belongs to the dicarboxylate/amino acid:cation symporter (DAACS) (TC 2.A.23) family.</text>
</comment>
<dbReference type="GO" id="GO:0015501">
    <property type="term" value="F:glutamate:sodium symporter activity"/>
    <property type="evidence" value="ECO:0007669"/>
    <property type="project" value="TreeGrafter"/>
</dbReference>
<dbReference type="AlphaFoldDB" id="A0A3Q3LDM9"/>
<keyword evidence="2 6" id="KW-0813">Transport</keyword>
<keyword evidence="4 6" id="KW-1133">Transmembrane helix</keyword>
<reference evidence="7" key="1">
    <citation type="submission" date="2025-08" db="UniProtKB">
        <authorList>
            <consortium name="Ensembl"/>
        </authorList>
    </citation>
    <scope>IDENTIFICATION</scope>
</reference>
<evidence type="ECO:0000256" key="6">
    <source>
        <dbReference type="RuleBase" id="RU361216"/>
    </source>
</evidence>
<dbReference type="PANTHER" id="PTHR11958:SF63">
    <property type="entry name" value="AMINO ACID TRANSPORTER"/>
    <property type="match status" value="1"/>
</dbReference>
<dbReference type="PANTHER" id="PTHR11958">
    <property type="entry name" value="SODIUM/DICARBOXYLATE SYMPORTER-RELATED"/>
    <property type="match status" value="1"/>
</dbReference>
<keyword evidence="6" id="KW-0769">Symport</keyword>
<feature type="transmembrane region" description="Helical" evidence="6">
    <location>
        <begin position="281"/>
        <end position="302"/>
    </location>
</feature>
<comment type="subcellular location">
    <subcellularLocation>
        <location evidence="1 6">Membrane</location>
        <topology evidence="1 6">Multi-pass membrane protein</topology>
    </subcellularLocation>
</comment>
<sequence>IKEMPPNFNGLSKLSTVDREVQDTQRYMDTSELKSLDSSSHSDSHIKSFLRRNVLVLLTMASIIIGVCMGFALQSSNMTDMDIKYFTFPGELLMRMLQMLALPLIVSSLISGMSSVDRKAYDKIGPQTFCYYTVTTLMAVFTGIFLVILIHPGKSPSNTPVPSGGKVEAVQTVDIFLDLLRNMFPSNLVAACFTKVRPAVGCDFISVFVISHSDVNLTQTSNITWIFTDNTIQMQELADGVNILGLLIFCIAFGLILGSMEKEAKPLRDFFDCFNKAIRQLISIAIWYSPIGIPFLVGGQILRLKDIGVIGYHLVLYIVTVITGLVIHSFLTLPLIYFILTQKNPFRFMGGLLQALTTAFGTSSSLPATIHCLEKNLNMDKRVTRFILPVGTILTMDGTALYEAVASIFIAQVHNVNLDLGQIIIISITSTVAAIGATGIPQGSVVSMAIVLTSVGLPLEGISFIITVDWMLDRLRTTTNVLCDCFGVGVIHHLSRHKFQSPAEECLAEEKTEKPSDRETIQRFNLTLCCSCTIKVPQ</sequence>